<evidence type="ECO:0000256" key="2">
    <source>
        <dbReference type="ARBA" id="ARBA00023315"/>
    </source>
</evidence>
<evidence type="ECO:0000313" key="4">
    <source>
        <dbReference type="EMBL" id="MBC6464199.1"/>
    </source>
</evidence>
<keyword evidence="5" id="KW-1185">Reference proteome</keyword>
<evidence type="ECO:0000259" key="3">
    <source>
        <dbReference type="PROSITE" id="PS51186"/>
    </source>
</evidence>
<organism evidence="4 5">
    <name type="scientific">Actinomadura alba</name>
    <dbReference type="NCBI Taxonomy" id="406431"/>
    <lineage>
        <taxon>Bacteria</taxon>
        <taxon>Bacillati</taxon>
        <taxon>Actinomycetota</taxon>
        <taxon>Actinomycetes</taxon>
        <taxon>Streptosporangiales</taxon>
        <taxon>Thermomonosporaceae</taxon>
        <taxon>Actinomadura</taxon>
    </lineage>
</organism>
<dbReference type="PANTHER" id="PTHR43877:SF2">
    <property type="entry name" value="AMINOALKYLPHOSPHONATE N-ACETYLTRANSFERASE-RELATED"/>
    <property type="match status" value="1"/>
</dbReference>
<dbReference type="InterPro" id="IPR016181">
    <property type="entry name" value="Acyl_CoA_acyltransferase"/>
</dbReference>
<dbReference type="InterPro" id="IPR050832">
    <property type="entry name" value="Bact_Acetyltransf"/>
</dbReference>
<dbReference type="RefSeq" id="WP_187241103.1">
    <property type="nucleotide sequence ID" value="NZ_BAAAOK010000011.1"/>
</dbReference>
<keyword evidence="2" id="KW-0012">Acyltransferase</keyword>
<reference evidence="4 5" key="1">
    <citation type="submission" date="2020-06" db="EMBL/GenBank/DDBJ databases">
        <title>Actinomadura xiongansis sp. nov., isolated from soil of Baiyangdian.</title>
        <authorList>
            <person name="Zhang X."/>
        </authorList>
    </citation>
    <scope>NUCLEOTIDE SEQUENCE [LARGE SCALE GENOMIC DNA]</scope>
    <source>
        <strain evidence="4 5">HBUM206468</strain>
    </source>
</reference>
<dbReference type="Gene3D" id="3.40.630.30">
    <property type="match status" value="1"/>
</dbReference>
<accession>A0ABR7LHH9</accession>
<comment type="caution">
    <text evidence="4">The sequence shown here is derived from an EMBL/GenBank/DDBJ whole genome shotgun (WGS) entry which is preliminary data.</text>
</comment>
<dbReference type="SUPFAM" id="SSF55729">
    <property type="entry name" value="Acyl-CoA N-acyltransferases (Nat)"/>
    <property type="match status" value="1"/>
</dbReference>
<gene>
    <name evidence="4" type="ORF">HKK74_01600</name>
</gene>
<dbReference type="EMBL" id="JABVEC010000001">
    <property type="protein sequence ID" value="MBC6464199.1"/>
    <property type="molecule type" value="Genomic_DNA"/>
</dbReference>
<dbReference type="CDD" id="cd04301">
    <property type="entry name" value="NAT_SF"/>
    <property type="match status" value="1"/>
</dbReference>
<evidence type="ECO:0000313" key="5">
    <source>
        <dbReference type="Proteomes" id="UP000805614"/>
    </source>
</evidence>
<proteinExistence type="predicted"/>
<name>A0ABR7LHH9_9ACTN</name>
<dbReference type="Proteomes" id="UP000805614">
    <property type="component" value="Unassembled WGS sequence"/>
</dbReference>
<feature type="domain" description="N-acetyltransferase" evidence="3">
    <location>
        <begin position="8"/>
        <end position="153"/>
    </location>
</feature>
<dbReference type="Pfam" id="PF00583">
    <property type="entry name" value="Acetyltransf_1"/>
    <property type="match status" value="1"/>
</dbReference>
<sequence>MKRNAVFVEVSAARPYDPAVIALCAEQLAGLQEPRRGGAADGPLGLRTDISYLVARADAEPVGCAGLQALEPGVAEIKSMYVRPAHRGQGISRLLLVAVERLARERGESTLRLETGDLQPESLGLYQSTGYVRVPHFRPYAGGILSLCFEKHL</sequence>
<evidence type="ECO:0000256" key="1">
    <source>
        <dbReference type="ARBA" id="ARBA00022679"/>
    </source>
</evidence>
<keyword evidence="1" id="KW-0808">Transferase</keyword>
<dbReference type="PANTHER" id="PTHR43877">
    <property type="entry name" value="AMINOALKYLPHOSPHONATE N-ACETYLTRANSFERASE-RELATED-RELATED"/>
    <property type="match status" value="1"/>
</dbReference>
<protein>
    <submittedName>
        <fullName evidence="4">GNAT family N-acetyltransferase</fullName>
    </submittedName>
</protein>
<dbReference type="PROSITE" id="PS51186">
    <property type="entry name" value="GNAT"/>
    <property type="match status" value="1"/>
</dbReference>
<dbReference type="InterPro" id="IPR000182">
    <property type="entry name" value="GNAT_dom"/>
</dbReference>